<dbReference type="InterPro" id="IPR036259">
    <property type="entry name" value="MFS_trans_sf"/>
</dbReference>
<evidence type="ECO:0000313" key="10">
    <source>
        <dbReference type="Proteomes" id="UP000070444"/>
    </source>
</evidence>
<dbReference type="SUPFAM" id="SSF103473">
    <property type="entry name" value="MFS general substrate transporter"/>
    <property type="match status" value="1"/>
</dbReference>
<evidence type="ECO:0000256" key="7">
    <source>
        <dbReference type="SAM" id="SignalP"/>
    </source>
</evidence>
<dbReference type="AlphaFoldDB" id="A0A137P8G8"/>
<feature type="transmembrane region" description="Helical" evidence="6">
    <location>
        <begin position="337"/>
        <end position="356"/>
    </location>
</feature>
<dbReference type="Gene3D" id="1.20.1250.20">
    <property type="entry name" value="MFS general substrate transporter like domains"/>
    <property type="match status" value="1"/>
</dbReference>
<evidence type="ECO:0000256" key="2">
    <source>
        <dbReference type="ARBA" id="ARBA00022448"/>
    </source>
</evidence>
<dbReference type="Proteomes" id="UP000070444">
    <property type="component" value="Unassembled WGS sequence"/>
</dbReference>
<dbReference type="OMA" id="VIMIFIM"/>
<organism evidence="9 10">
    <name type="scientific">Conidiobolus coronatus (strain ATCC 28846 / CBS 209.66 / NRRL 28638)</name>
    <name type="common">Delacroixia coronata</name>
    <dbReference type="NCBI Taxonomy" id="796925"/>
    <lineage>
        <taxon>Eukaryota</taxon>
        <taxon>Fungi</taxon>
        <taxon>Fungi incertae sedis</taxon>
        <taxon>Zoopagomycota</taxon>
        <taxon>Entomophthoromycotina</taxon>
        <taxon>Entomophthoromycetes</taxon>
        <taxon>Entomophthorales</taxon>
        <taxon>Ancylistaceae</taxon>
        <taxon>Conidiobolus</taxon>
    </lineage>
</organism>
<dbReference type="PROSITE" id="PS50850">
    <property type="entry name" value="MFS"/>
    <property type="match status" value="1"/>
</dbReference>
<evidence type="ECO:0000259" key="8">
    <source>
        <dbReference type="PROSITE" id="PS50850"/>
    </source>
</evidence>
<dbReference type="PRINTS" id="PR01036">
    <property type="entry name" value="TCRTETB"/>
</dbReference>
<feature type="transmembrane region" description="Helical" evidence="6">
    <location>
        <begin position="362"/>
        <end position="381"/>
    </location>
</feature>
<sequence>LTNKQLFIVLLGIVLGVFVAGMDETILSTANEVITEDLNATGSLTWIATSYLMTIVVFTPLYGKFSDIFGRKVCMLFSLFCFSVGSLGCGLATNIVMLIVFRAIAGIGGGGIISVSFVMISDVTTLENRALYLGIISITFAVSGMLGPILGGVIVDHISWRFIFYINLPVTFILAVIMIFIMPLPWVEGSLMSKLKRIDYLGVIALSLAIVLLVLGTTWGGKDYPWSSYQVIVALCCSILSLAAFVYIELKVATEPILPPKMFTHNVVICCIVAIVYGLNDFTVVYYLPVYYQILKGRSASESGYQLAPFLVVSSLSAIATGFIFGKLKTFTIPLRMGTVVMAVGSGLLCLISPTLPDWCMILFPIILSLGIGLCIQMAVVGAQASSDPEFNAIIASFFNFTFTMGATVGLSIAGAIVNNVL</sequence>
<feature type="transmembrane region" description="Helical" evidence="6">
    <location>
        <begin position="74"/>
        <end position="93"/>
    </location>
</feature>
<feature type="non-terminal residue" evidence="9">
    <location>
        <position position="422"/>
    </location>
</feature>
<dbReference type="InterPro" id="IPR011701">
    <property type="entry name" value="MFS"/>
</dbReference>
<feature type="transmembrane region" description="Helical" evidence="6">
    <location>
        <begin position="198"/>
        <end position="219"/>
    </location>
</feature>
<feature type="transmembrane region" description="Helical" evidence="6">
    <location>
        <begin position="231"/>
        <end position="250"/>
    </location>
</feature>
<dbReference type="InterPro" id="IPR020846">
    <property type="entry name" value="MFS_dom"/>
</dbReference>
<feature type="transmembrane region" description="Helical" evidence="6">
    <location>
        <begin position="99"/>
        <end position="118"/>
    </location>
</feature>
<keyword evidence="10" id="KW-1185">Reference proteome</keyword>
<evidence type="ECO:0000256" key="5">
    <source>
        <dbReference type="ARBA" id="ARBA00023136"/>
    </source>
</evidence>
<comment type="subcellular location">
    <subcellularLocation>
        <location evidence="1">Endomembrane system</location>
        <topology evidence="1">Multi-pass membrane protein</topology>
    </subcellularLocation>
</comment>
<feature type="chain" id="PRO_5007294636" evidence="7">
    <location>
        <begin position="22"/>
        <end position="422"/>
    </location>
</feature>
<keyword evidence="7" id="KW-0732">Signal</keyword>
<feature type="transmembrane region" description="Helical" evidence="6">
    <location>
        <begin position="130"/>
        <end position="150"/>
    </location>
</feature>
<feature type="transmembrane region" description="Helical" evidence="6">
    <location>
        <begin position="162"/>
        <end position="186"/>
    </location>
</feature>
<dbReference type="STRING" id="796925.A0A137P8G8"/>
<keyword evidence="2" id="KW-0813">Transport</keyword>
<keyword evidence="4 6" id="KW-1133">Transmembrane helix</keyword>
<evidence type="ECO:0000313" key="9">
    <source>
        <dbReference type="EMBL" id="KXN71272.1"/>
    </source>
</evidence>
<evidence type="ECO:0000256" key="6">
    <source>
        <dbReference type="SAM" id="Phobius"/>
    </source>
</evidence>
<gene>
    <name evidence="9" type="ORF">CONCODRAFT_30110</name>
</gene>
<dbReference type="OrthoDB" id="10021397at2759"/>
<feature type="transmembrane region" description="Helical" evidence="6">
    <location>
        <begin position="262"/>
        <end position="287"/>
    </location>
</feature>
<name>A0A137P8G8_CONC2</name>
<keyword evidence="5 6" id="KW-0472">Membrane</keyword>
<dbReference type="PANTHER" id="PTHR23501:SF191">
    <property type="entry name" value="VACUOLAR BASIC AMINO ACID TRANSPORTER 4"/>
    <property type="match status" value="1"/>
</dbReference>
<feature type="transmembrane region" description="Helical" evidence="6">
    <location>
        <begin position="307"/>
        <end position="325"/>
    </location>
</feature>
<feature type="transmembrane region" description="Helical" evidence="6">
    <location>
        <begin position="45"/>
        <end position="62"/>
    </location>
</feature>
<dbReference type="GO" id="GO:0012505">
    <property type="term" value="C:endomembrane system"/>
    <property type="evidence" value="ECO:0007669"/>
    <property type="project" value="UniProtKB-SubCell"/>
</dbReference>
<proteinExistence type="predicted"/>
<dbReference type="PANTHER" id="PTHR23501">
    <property type="entry name" value="MAJOR FACILITATOR SUPERFAMILY"/>
    <property type="match status" value="1"/>
</dbReference>
<keyword evidence="3 6" id="KW-0812">Transmembrane</keyword>
<dbReference type="GO" id="GO:0005886">
    <property type="term" value="C:plasma membrane"/>
    <property type="evidence" value="ECO:0007669"/>
    <property type="project" value="TreeGrafter"/>
</dbReference>
<feature type="non-terminal residue" evidence="9">
    <location>
        <position position="1"/>
    </location>
</feature>
<feature type="signal peptide" evidence="7">
    <location>
        <begin position="1"/>
        <end position="21"/>
    </location>
</feature>
<feature type="domain" description="Major facilitator superfamily (MFS) profile" evidence="8">
    <location>
        <begin position="9"/>
        <end position="422"/>
    </location>
</feature>
<dbReference type="Gene3D" id="1.20.1720.10">
    <property type="entry name" value="Multidrug resistance protein D"/>
    <property type="match status" value="1"/>
</dbReference>
<dbReference type="Pfam" id="PF07690">
    <property type="entry name" value="MFS_1"/>
    <property type="match status" value="1"/>
</dbReference>
<dbReference type="GO" id="GO:0022857">
    <property type="term" value="F:transmembrane transporter activity"/>
    <property type="evidence" value="ECO:0007669"/>
    <property type="project" value="InterPro"/>
</dbReference>
<accession>A0A137P8G8</accession>
<evidence type="ECO:0000256" key="1">
    <source>
        <dbReference type="ARBA" id="ARBA00004127"/>
    </source>
</evidence>
<protein>
    <submittedName>
        <fullName evidence="9">MFS general substrate transporter</fullName>
    </submittedName>
</protein>
<feature type="transmembrane region" description="Helical" evidence="6">
    <location>
        <begin position="393"/>
        <end position="418"/>
    </location>
</feature>
<evidence type="ECO:0000256" key="3">
    <source>
        <dbReference type="ARBA" id="ARBA00022692"/>
    </source>
</evidence>
<reference evidence="9 10" key="1">
    <citation type="journal article" date="2015" name="Genome Biol. Evol.">
        <title>Phylogenomic analyses indicate that early fungi evolved digesting cell walls of algal ancestors of land plants.</title>
        <authorList>
            <person name="Chang Y."/>
            <person name="Wang S."/>
            <person name="Sekimoto S."/>
            <person name="Aerts A.L."/>
            <person name="Choi C."/>
            <person name="Clum A."/>
            <person name="LaButti K.M."/>
            <person name="Lindquist E.A."/>
            <person name="Yee Ngan C."/>
            <person name="Ohm R.A."/>
            <person name="Salamov A.A."/>
            <person name="Grigoriev I.V."/>
            <person name="Spatafora J.W."/>
            <person name="Berbee M.L."/>
        </authorList>
    </citation>
    <scope>NUCLEOTIDE SEQUENCE [LARGE SCALE GENOMIC DNA]</scope>
    <source>
        <strain evidence="9 10">NRRL 28638</strain>
    </source>
</reference>
<dbReference type="EMBL" id="KQ964478">
    <property type="protein sequence ID" value="KXN71272.1"/>
    <property type="molecule type" value="Genomic_DNA"/>
</dbReference>
<evidence type="ECO:0000256" key="4">
    <source>
        <dbReference type="ARBA" id="ARBA00022989"/>
    </source>
</evidence>